<reference evidence="4" key="3">
    <citation type="journal article" date="2017" name="Plant Physiol. Biochem.">
        <title>Differential oxidative and antioxidative response of duckweed Lemna minor toward plant growth promoting/inhibiting bacteria.</title>
        <authorList>
            <person name="Ishizawa H."/>
            <person name="Kuroda M."/>
            <person name="Morikawa M."/>
            <person name="Ike M."/>
        </authorList>
    </citation>
    <scope>NUCLEOTIDE SEQUENCE [LARGE SCALE GENOMIC DNA]</scope>
    <source>
        <strain evidence="4">H3</strain>
    </source>
</reference>
<evidence type="ECO:0000256" key="2">
    <source>
        <dbReference type="SAM" id="SignalP"/>
    </source>
</evidence>
<evidence type="ECO:0000313" key="3">
    <source>
        <dbReference type="EMBL" id="BBF86543.1"/>
    </source>
</evidence>
<dbReference type="EMBL" id="AP018823">
    <property type="protein sequence ID" value="BBF86543.1"/>
    <property type="molecule type" value="Genomic_DNA"/>
</dbReference>
<evidence type="ECO:0000256" key="1">
    <source>
        <dbReference type="SAM" id="MobiDB-lite"/>
    </source>
</evidence>
<dbReference type="KEGG" id="amah:DLM_2942"/>
<reference evidence="4" key="1">
    <citation type="journal article" date="2017" name="Biotechnol. Biofuels">
        <title>Evaluation of environmental bacterial communities as a factor affecting the growth of duckweed Lemna minor.</title>
        <authorList>
            <person name="Ishizawa H."/>
            <person name="Kuroda M."/>
            <person name="Morikawa M."/>
            <person name="Ike M."/>
        </authorList>
    </citation>
    <scope>NUCLEOTIDE SEQUENCE [LARGE SCALE GENOMIC DNA]</scope>
    <source>
        <strain evidence="4">H3</strain>
    </source>
</reference>
<name>A0A3G9GI66_9NEIS</name>
<feature type="signal peptide" evidence="2">
    <location>
        <begin position="1"/>
        <end position="22"/>
    </location>
</feature>
<keyword evidence="4" id="KW-1185">Reference proteome</keyword>
<evidence type="ECO:0000313" key="4">
    <source>
        <dbReference type="Proteomes" id="UP000198290"/>
    </source>
</evidence>
<dbReference type="AlphaFoldDB" id="A0A3G9GI66"/>
<keyword evidence="2" id="KW-0732">Signal</keyword>
<protein>
    <recommendedName>
        <fullName evidence="5">Hemolysin</fullName>
    </recommendedName>
</protein>
<sequence length="96" mass="9852">MPFIQRPALLICGLLLAAIAHAAAPPPAPAAGDMPPSDDPQPAGHAPPPEAFAACAGQHPGDQVLLRLPGQAIKARCVDIQGRLAARPEQPPPPRQ</sequence>
<gene>
    <name evidence="3" type="ORF">DLM_2942</name>
</gene>
<organism evidence="3 4">
    <name type="scientific">Aquitalea magnusonii</name>
    <dbReference type="NCBI Taxonomy" id="332411"/>
    <lineage>
        <taxon>Bacteria</taxon>
        <taxon>Pseudomonadati</taxon>
        <taxon>Pseudomonadota</taxon>
        <taxon>Betaproteobacteria</taxon>
        <taxon>Neisseriales</taxon>
        <taxon>Chromobacteriaceae</taxon>
        <taxon>Aquitalea</taxon>
    </lineage>
</organism>
<feature type="region of interest" description="Disordered" evidence="1">
    <location>
        <begin position="25"/>
        <end position="57"/>
    </location>
</feature>
<evidence type="ECO:0008006" key="5">
    <source>
        <dbReference type="Google" id="ProtNLM"/>
    </source>
</evidence>
<proteinExistence type="predicted"/>
<dbReference type="Proteomes" id="UP000198290">
    <property type="component" value="Chromosome"/>
</dbReference>
<accession>A0A3G9GI66</accession>
<dbReference type="RefSeq" id="WP_089085708.1">
    <property type="nucleotide sequence ID" value="NZ_AP018823.1"/>
</dbReference>
<feature type="chain" id="PRO_5018108774" description="Hemolysin" evidence="2">
    <location>
        <begin position="23"/>
        <end position="96"/>
    </location>
</feature>
<reference evidence="3 4" key="2">
    <citation type="journal article" date="2017" name="Genome Announc.">
        <title>Draft genome sequence of Aquitalea magnusonii strain H3, a plant growth-promoting bacterium of duckweed Lemna minor.</title>
        <authorList>
            <person name="Ishizawa H."/>
            <person name="Kuroda M."/>
            <person name="Ike M."/>
        </authorList>
    </citation>
    <scope>NUCLEOTIDE SEQUENCE [LARGE SCALE GENOMIC DNA]</scope>
    <source>
        <strain evidence="3 4">H3</strain>
    </source>
</reference>
<dbReference type="OrthoDB" id="8596181at2"/>